<keyword evidence="2" id="KW-1185">Reference proteome</keyword>
<dbReference type="EMBL" id="LBMM01019667">
    <property type="protein sequence ID" value="KMQ83485.1"/>
    <property type="molecule type" value="Genomic_DNA"/>
</dbReference>
<dbReference type="Proteomes" id="UP000036403">
    <property type="component" value="Unassembled WGS sequence"/>
</dbReference>
<organism evidence="1 2">
    <name type="scientific">Lasius niger</name>
    <name type="common">Black garden ant</name>
    <dbReference type="NCBI Taxonomy" id="67767"/>
    <lineage>
        <taxon>Eukaryota</taxon>
        <taxon>Metazoa</taxon>
        <taxon>Ecdysozoa</taxon>
        <taxon>Arthropoda</taxon>
        <taxon>Hexapoda</taxon>
        <taxon>Insecta</taxon>
        <taxon>Pterygota</taxon>
        <taxon>Neoptera</taxon>
        <taxon>Endopterygota</taxon>
        <taxon>Hymenoptera</taxon>
        <taxon>Apocrita</taxon>
        <taxon>Aculeata</taxon>
        <taxon>Formicoidea</taxon>
        <taxon>Formicidae</taxon>
        <taxon>Formicinae</taxon>
        <taxon>Lasius</taxon>
        <taxon>Lasius</taxon>
    </lineage>
</organism>
<name>A0A0J7MSI8_LASNI</name>
<reference evidence="1 2" key="1">
    <citation type="submission" date="2015-04" db="EMBL/GenBank/DDBJ databases">
        <title>Lasius niger genome sequencing.</title>
        <authorList>
            <person name="Konorov E.A."/>
            <person name="Nikitin M.A."/>
            <person name="Kirill M.V."/>
            <person name="Chang P."/>
        </authorList>
    </citation>
    <scope>NUCLEOTIDE SEQUENCE [LARGE SCALE GENOMIC DNA]</scope>
    <source>
        <tissue evidence="1">Whole</tissue>
    </source>
</reference>
<dbReference type="PaxDb" id="67767-A0A0J7MSI8"/>
<dbReference type="GO" id="GO:0016740">
    <property type="term" value="F:transferase activity"/>
    <property type="evidence" value="ECO:0007669"/>
    <property type="project" value="UniProtKB-KW"/>
</dbReference>
<keyword evidence="1" id="KW-0808">Transferase</keyword>
<evidence type="ECO:0000313" key="1">
    <source>
        <dbReference type="EMBL" id="KMQ83485.1"/>
    </source>
</evidence>
<feature type="non-terminal residue" evidence="1">
    <location>
        <position position="171"/>
    </location>
</feature>
<comment type="caution">
    <text evidence="1">The sequence shown here is derived from an EMBL/GenBank/DDBJ whole genome shotgun (WGS) entry which is preliminary data.</text>
</comment>
<proteinExistence type="predicted"/>
<sequence>MEGRNIIEIDLESEEDVVIIESEEEEPANGEDGIMVIDGYDDFEPAEDMVAKDSDEEDTIIDVAPADVNNDMAIANSDDEFDNMMAYVEHSDYNSSCSEEEITHSRVHRDVGPLELRSLHELHKMCAIYFFYESGDHKFCTPCFFGGQNHTEICEFVLSVYTKRLYTDLLS</sequence>
<dbReference type="AlphaFoldDB" id="A0A0J7MSI8"/>
<accession>A0A0J7MSI8</accession>
<protein>
    <submittedName>
        <fullName evidence="1">Glycosyl transferase</fullName>
    </submittedName>
</protein>
<evidence type="ECO:0000313" key="2">
    <source>
        <dbReference type="Proteomes" id="UP000036403"/>
    </source>
</evidence>
<gene>
    <name evidence="1" type="ORF">RF55_19921</name>
</gene>